<reference evidence="4" key="1">
    <citation type="submission" date="2016-03" db="EMBL/GenBank/DDBJ databases">
        <authorList>
            <person name="Devillers Hugo."/>
        </authorList>
    </citation>
    <scope>NUCLEOTIDE SEQUENCE [LARGE SCALE GENOMIC DNA]</scope>
</reference>
<dbReference type="GO" id="GO:0007005">
    <property type="term" value="P:mitochondrion organization"/>
    <property type="evidence" value="ECO:0007669"/>
    <property type="project" value="TreeGrafter"/>
</dbReference>
<sequence>MELKEMAPEPVAHYKPVEGIEKPSGNLSWLNPRIVKISLRKVQKYSIWPLVVYFPLHAINTLITPSISPESAPNDVLMMVRAILPGFTSVLLTASVTAHLASGLILRAWTVASRWRQPKRGKNVPQDSRELESQRKIGLIGGLSGYFVGISKQLSYNPQVVSGLILAPAFFYHTRLMKKIPQAQGFDVDFDFVKWILQNDSAIVKWFGGIIPLTVLIWAASYHFGAGICQYARIRRLSGRKAMTTLIFGLTTTGVLGLWRMAKSAPVFEAADYQLILRKAFLRL</sequence>
<gene>
    <name evidence="3" type="ORF">LANO_0H15060G</name>
</gene>
<dbReference type="Pfam" id="PF07950">
    <property type="entry name" value="MCP1_TM"/>
    <property type="match status" value="2"/>
</dbReference>
<name>A0A1G4KMP8_9SACH</name>
<evidence type="ECO:0000259" key="2">
    <source>
        <dbReference type="Pfam" id="PF07950"/>
    </source>
</evidence>
<dbReference type="InterPro" id="IPR039960">
    <property type="entry name" value="MCP1"/>
</dbReference>
<feature type="domain" description="Mitochondrial adapter protein MCP1 transmembrane" evidence="2">
    <location>
        <begin position="170"/>
        <end position="257"/>
    </location>
</feature>
<evidence type="ECO:0000313" key="3">
    <source>
        <dbReference type="EMBL" id="SCV05782.1"/>
    </source>
</evidence>
<organism evidence="3 4">
    <name type="scientific">Lachancea nothofagi CBS 11611</name>
    <dbReference type="NCBI Taxonomy" id="1266666"/>
    <lineage>
        <taxon>Eukaryota</taxon>
        <taxon>Fungi</taxon>
        <taxon>Dikarya</taxon>
        <taxon>Ascomycota</taxon>
        <taxon>Saccharomycotina</taxon>
        <taxon>Saccharomycetes</taxon>
        <taxon>Saccharomycetales</taxon>
        <taxon>Saccharomycetaceae</taxon>
        <taxon>Lachancea</taxon>
    </lineage>
</organism>
<dbReference type="InterPro" id="IPR034804">
    <property type="entry name" value="SQR/QFR_C/D"/>
</dbReference>
<dbReference type="GO" id="GO:0005741">
    <property type="term" value="C:mitochondrial outer membrane"/>
    <property type="evidence" value="ECO:0007669"/>
    <property type="project" value="TreeGrafter"/>
</dbReference>
<dbReference type="EMBL" id="LT598447">
    <property type="protein sequence ID" value="SCV05782.1"/>
    <property type="molecule type" value="Genomic_DNA"/>
</dbReference>
<dbReference type="PANTHER" id="PTHR38409">
    <property type="entry name" value="MDM10-COMPLEMENTING PROTEIN 1"/>
    <property type="match status" value="1"/>
</dbReference>
<feature type="transmembrane region" description="Helical" evidence="1">
    <location>
        <begin position="83"/>
        <end position="106"/>
    </location>
</feature>
<evidence type="ECO:0000256" key="1">
    <source>
        <dbReference type="SAM" id="Phobius"/>
    </source>
</evidence>
<feature type="transmembrane region" description="Helical" evidence="1">
    <location>
        <begin position="45"/>
        <end position="63"/>
    </location>
</feature>
<keyword evidence="4" id="KW-1185">Reference proteome</keyword>
<evidence type="ECO:0000313" key="4">
    <source>
        <dbReference type="Proteomes" id="UP000189911"/>
    </source>
</evidence>
<dbReference type="SUPFAM" id="SSF81343">
    <property type="entry name" value="Fumarate reductase respiratory complex transmembrane subunits"/>
    <property type="match status" value="1"/>
</dbReference>
<dbReference type="PANTHER" id="PTHR38409:SF1">
    <property type="entry name" value="MITOCHONDRIAL ADAPTER PROTEIN MCP1"/>
    <property type="match status" value="1"/>
</dbReference>
<dbReference type="InterPro" id="IPR012472">
    <property type="entry name" value="MCP1_TM"/>
</dbReference>
<protein>
    <submittedName>
        <fullName evidence="3">LANO_0H15060g1_1</fullName>
    </submittedName>
</protein>
<dbReference type="Proteomes" id="UP000189911">
    <property type="component" value="Chromosome H"/>
</dbReference>
<feature type="domain" description="Mitochondrial adapter protein MCP1 transmembrane" evidence="2">
    <location>
        <begin position="52"/>
        <end position="148"/>
    </location>
</feature>
<dbReference type="OrthoDB" id="10259513at2759"/>
<dbReference type="AlphaFoldDB" id="A0A1G4KMP8"/>
<feature type="transmembrane region" description="Helical" evidence="1">
    <location>
        <begin position="242"/>
        <end position="262"/>
    </location>
</feature>
<keyword evidence="1" id="KW-0812">Transmembrane</keyword>
<proteinExistence type="predicted"/>
<dbReference type="GO" id="GO:0055088">
    <property type="term" value="P:lipid homeostasis"/>
    <property type="evidence" value="ECO:0007669"/>
    <property type="project" value="InterPro"/>
</dbReference>
<keyword evidence="1" id="KW-0472">Membrane</keyword>
<keyword evidence="1" id="KW-1133">Transmembrane helix</keyword>
<accession>A0A1G4KMP8</accession>